<reference evidence="1" key="1">
    <citation type="journal article" date="2014" name="Front. Microbiol.">
        <title>High frequency of phylogenetically diverse reductive dehalogenase-homologous genes in deep subseafloor sedimentary metagenomes.</title>
        <authorList>
            <person name="Kawai M."/>
            <person name="Futagami T."/>
            <person name="Toyoda A."/>
            <person name="Takaki Y."/>
            <person name="Nishi S."/>
            <person name="Hori S."/>
            <person name="Arai W."/>
            <person name="Tsubouchi T."/>
            <person name="Morono Y."/>
            <person name="Uchiyama I."/>
            <person name="Ito T."/>
            <person name="Fujiyama A."/>
            <person name="Inagaki F."/>
            <person name="Takami H."/>
        </authorList>
    </citation>
    <scope>NUCLEOTIDE SEQUENCE</scope>
    <source>
        <strain evidence="1">Expedition CK06-06</strain>
    </source>
</reference>
<accession>X1JYZ8</accession>
<feature type="non-terminal residue" evidence="1">
    <location>
        <position position="1"/>
    </location>
</feature>
<feature type="non-terminal residue" evidence="1">
    <location>
        <position position="135"/>
    </location>
</feature>
<proteinExistence type="predicted"/>
<dbReference type="AlphaFoldDB" id="X1JYZ8"/>
<organism evidence="1">
    <name type="scientific">marine sediment metagenome</name>
    <dbReference type="NCBI Taxonomy" id="412755"/>
    <lineage>
        <taxon>unclassified sequences</taxon>
        <taxon>metagenomes</taxon>
        <taxon>ecological metagenomes</taxon>
    </lineage>
</organism>
<evidence type="ECO:0000313" key="1">
    <source>
        <dbReference type="EMBL" id="GAH99397.1"/>
    </source>
</evidence>
<protein>
    <submittedName>
        <fullName evidence="1">Uncharacterized protein</fullName>
    </submittedName>
</protein>
<gene>
    <name evidence="1" type="ORF">S03H2_69687</name>
</gene>
<sequence>DDIYIYSDSKQGFYNLKFRASNIRSWTINNLKQEKVLHQLKKQFTETPDASLYFVTQSSCPIFGEVLPRGSSCTSREELEIVLKANKYIEEWNKLQDLLGFSDDEMLRFAKQVKFKHVIDTEEIKDLTVQKLQGA</sequence>
<name>X1JYZ8_9ZZZZ</name>
<comment type="caution">
    <text evidence="1">The sequence shown here is derived from an EMBL/GenBank/DDBJ whole genome shotgun (WGS) entry which is preliminary data.</text>
</comment>
<dbReference type="EMBL" id="BARU01046109">
    <property type="protein sequence ID" value="GAH99397.1"/>
    <property type="molecule type" value="Genomic_DNA"/>
</dbReference>